<keyword evidence="10 14" id="KW-1133">Transmembrane helix</keyword>
<dbReference type="PANTHER" id="PTHR45977:SF11">
    <property type="entry name" value="E3 UBIQUITIN PROTEIN LIGASE RIE1"/>
    <property type="match status" value="1"/>
</dbReference>
<dbReference type="OrthoDB" id="8062037at2759"/>
<comment type="subcellular location">
    <subcellularLocation>
        <location evidence="2">Membrane</location>
        <topology evidence="2">Multi-pass membrane protein</topology>
    </subcellularLocation>
</comment>
<keyword evidence="7 12" id="KW-0863">Zinc-finger</keyword>
<dbReference type="EMBL" id="PKPP01001617">
    <property type="protein sequence ID" value="PWA81214.1"/>
    <property type="molecule type" value="Genomic_DNA"/>
</dbReference>
<evidence type="ECO:0000256" key="11">
    <source>
        <dbReference type="ARBA" id="ARBA00023136"/>
    </source>
</evidence>
<evidence type="ECO:0000259" key="15">
    <source>
        <dbReference type="PROSITE" id="PS50089"/>
    </source>
</evidence>
<feature type="region of interest" description="Disordered" evidence="13">
    <location>
        <begin position="1"/>
        <end position="25"/>
    </location>
</feature>
<feature type="domain" description="RING-type" evidence="15">
    <location>
        <begin position="302"/>
        <end position="343"/>
    </location>
</feature>
<dbReference type="InterPro" id="IPR001841">
    <property type="entry name" value="Znf_RING"/>
</dbReference>
<evidence type="ECO:0000256" key="6">
    <source>
        <dbReference type="ARBA" id="ARBA00022723"/>
    </source>
</evidence>
<dbReference type="PANTHER" id="PTHR45977">
    <property type="entry name" value="TARGET OF ERK KINASE MPK-1"/>
    <property type="match status" value="1"/>
</dbReference>
<dbReference type="Gene3D" id="3.30.40.10">
    <property type="entry name" value="Zinc/RING finger domain, C3HC4 (zinc finger)"/>
    <property type="match status" value="1"/>
</dbReference>
<evidence type="ECO:0000256" key="12">
    <source>
        <dbReference type="PROSITE-ProRule" id="PRU00175"/>
    </source>
</evidence>
<keyword evidence="17" id="KW-1185">Reference proteome</keyword>
<gene>
    <name evidence="16" type="ORF">CTI12_AA187200</name>
</gene>
<evidence type="ECO:0000256" key="5">
    <source>
        <dbReference type="ARBA" id="ARBA00022692"/>
    </source>
</evidence>
<dbReference type="EC" id="2.3.2.27" evidence="3"/>
<evidence type="ECO:0000313" key="17">
    <source>
        <dbReference type="Proteomes" id="UP000245207"/>
    </source>
</evidence>
<dbReference type="GO" id="GO:0061630">
    <property type="term" value="F:ubiquitin protein ligase activity"/>
    <property type="evidence" value="ECO:0007669"/>
    <property type="project" value="UniProtKB-EC"/>
</dbReference>
<proteinExistence type="predicted"/>
<dbReference type="CDD" id="cd16454">
    <property type="entry name" value="RING-H2_PA-TM-RING"/>
    <property type="match status" value="1"/>
</dbReference>
<dbReference type="Pfam" id="PF13639">
    <property type="entry name" value="zf-RING_2"/>
    <property type="match status" value="1"/>
</dbReference>
<feature type="transmembrane region" description="Helical" evidence="14">
    <location>
        <begin position="101"/>
        <end position="119"/>
    </location>
</feature>
<dbReference type="GO" id="GO:0016567">
    <property type="term" value="P:protein ubiquitination"/>
    <property type="evidence" value="ECO:0007669"/>
    <property type="project" value="TreeGrafter"/>
</dbReference>
<keyword evidence="4" id="KW-0808">Transferase</keyword>
<keyword evidence="8" id="KW-0833">Ubl conjugation pathway</keyword>
<dbReference type="GO" id="GO:0008270">
    <property type="term" value="F:zinc ion binding"/>
    <property type="evidence" value="ECO:0007669"/>
    <property type="project" value="UniProtKB-KW"/>
</dbReference>
<evidence type="ECO:0000256" key="10">
    <source>
        <dbReference type="ARBA" id="ARBA00022989"/>
    </source>
</evidence>
<feature type="compositionally biased region" description="Low complexity" evidence="13">
    <location>
        <begin position="1"/>
        <end position="18"/>
    </location>
</feature>
<evidence type="ECO:0000256" key="13">
    <source>
        <dbReference type="SAM" id="MobiDB-lite"/>
    </source>
</evidence>
<dbReference type="InterPro" id="IPR013083">
    <property type="entry name" value="Znf_RING/FYVE/PHD"/>
</dbReference>
<keyword evidence="9" id="KW-0862">Zinc</keyword>
<reference evidence="16 17" key="1">
    <citation type="journal article" date="2018" name="Mol. Plant">
        <title>The genome of Artemisia annua provides insight into the evolution of Asteraceae family and artemisinin biosynthesis.</title>
        <authorList>
            <person name="Shen Q."/>
            <person name="Zhang L."/>
            <person name="Liao Z."/>
            <person name="Wang S."/>
            <person name="Yan T."/>
            <person name="Shi P."/>
            <person name="Liu M."/>
            <person name="Fu X."/>
            <person name="Pan Q."/>
            <person name="Wang Y."/>
            <person name="Lv Z."/>
            <person name="Lu X."/>
            <person name="Zhang F."/>
            <person name="Jiang W."/>
            <person name="Ma Y."/>
            <person name="Chen M."/>
            <person name="Hao X."/>
            <person name="Li L."/>
            <person name="Tang Y."/>
            <person name="Lv G."/>
            <person name="Zhou Y."/>
            <person name="Sun X."/>
            <person name="Brodelius P.E."/>
            <person name="Rose J.K.C."/>
            <person name="Tang K."/>
        </authorList>
    </citation>
    <scope>NUCLEOTIDE SEQUENCE [LARGE SCALE GENOMIC DNA]</scope>
    <source>
        <strain evidence="17">cv. Huhao1</strain>
        <tissue evidence="16">Leaf</tissue>
    </source>
</reference>
<evidence type="ECO:0000256" key="7">
    <source>
        <dbReference type="ARBA" id="ARBA00022771"/>
    </source>
</evidence>
<sequence length="353" mass="39212">MSSSDEMSTTTTSPLLTPHNTNNRPTSLSLLLGRASGRTRHGASMLVRETAARQLEERRADWGYSKPVVALDMTWNMAFVVVSVVMLFVTWNEKPNVPVRVWVVGYGLQCALHVVLVWMEYRRRNRAQDGVGGGSDSGNGIGVDSDEEEGRIGAFLTSSRVSYTKRCENLNTMVSFVWWLVGFYWMVSGGDVLLHNAPRLYWLTMVFLAFDVFFAIFCVVLACLIGIALCCCLPCIIAILYAIAGQEGASEADLNVLPKYRFQVSNEENKPDVGAGRMVPIESNASSYLAVERVLLPEDADCCICLSTYEDGTELHSLPCNHHFHATCIVKWLKMNATCPLCKYNILKGNEQV</sequence>
<evidence type="ECO:0000256" key="4">
    <source>
        <dbReference type="ARBA" id="ARBA00022679"/>
    </source>
</evidence>
<dbReference type="FunFam" id="3.30.40.10:FF:000391">
    <property type="entry name" value="E3 ubiquitin protein ligase RIE1"/>
    <property type="match status" value="1"/>
</dbReference>
<evidence type="ECO:0000256" key="2">
    <source>
        <dbReference type="ARBA" id="ARBA00004141"/>
    </source>
</evidence>
<dbReference type="SMART" id="SM00184">
    <property type="entry name" value="RING"/>
    <property type="match status" value="1"/>
</dbReference>
<protein>
    <recommendedName>
        <fullName evidence="3">RING-type E3 ubiquitin transferase</fullName>
        <ecNumber evidence="3">2.3.2.27</ecNumber>
    </recommendedName>
</protein>
<dbReference type="GO" id="GO:0006511">
    <property type="term" value="P:ubiquitin-dependent protein catabolic process"/>
    <property type="evidence" value="ECO:0007669"/>
    <property type="project" value="TreeGrafter"/>
</dbReference>
<keyword evidence="11 14" id="KW-0472">Membrane</keyword>
<organism evidence="16 17">
    <name type="scientific">Artemisia annua</name>
    <name type="common">Sweet wormwood</name>
    <dbReference type="NCBI Taxonomy" id="35608"/>
    <lineage>
        <taxon>Eukaryota</taxon>
        <taxon>Viridiplantae</taxon>
        <taxon>Streptophyta</taxon>
        <taxon>Embryophyta</taxon>
        <taxon>Tracheophyta</taxon>
        <taxon>Spermatophyta</taxon>
        <taxon>Magnoliopsida</taxon>
        <taxon>eudicotyledons</taxon>
        <taxon>Gunneridae</taxon>
        <taxon>Pentapetalae</taxon>
        <taxon>asterids</taxon>
        <taxon>campanulids</taxon>
        <taxon>Asterales</taxon>
        <taxon>Asteraceae</taxon>
        <taxon>Asteroideae</taxon>
        <taxon>Anthemideae</taxon>
        <taxon>Artemisiinae</taxon>
        <taxon>Artemisia</taxon>
    </lineage>
</organism>
<feature type="transmembrane region" description="Helical" evidence="14">
    <location>
        <begin position="170"/>
        <end position="187"/>
    </location>
</feature>
<dbReference type="Proteomes" id="UP000245207">
    <property type="component" value="Unassembled WGS sequence"/>
</dbReference>
<feature type="transmembrane region" description="Helical" evidence="14">
    <location>
        <begin position="68"/>
        <end position="89"/>
    </location>
</feature>
<evidence type="ECO:0000313" key="16">
    <source>
        <dbReference type="EMBL" id="PWA81214.1"/>
    </source>
</evidence>
<dbReference type="AlphaFoldDB" id="A0A2U1P620"/>
<accession>A0A2U1P620</accession>
<comment type="catalytic activity">
    <reaction evidence="1">
        <text>S-ubiquitinyl-[E2 ubiquitin-conjugating enzyme]-L-cysteine + [acceptor protein]-L-lysine = [E2 ubiquitin-conjugating enzyme]-L-cysteine + N(6)-ubiquitinyl-[acceptor protein]-L-lysine.</text>
        <dbReference type="EC" id="2.3.2.27"/>
    </reaction>
</comment>
<dbReference type="PROSITE" id="PS50089">
    <property type="entry name" value="ZF_RING_2"/>
    <property type="match status" value="1"/>
</dbReference>
<feature type="transmembrane region" description="Helical" evidence="14">
    <location>
        <begin position="207"/>
        <end position="240"/>
    </location>
</feature>
<dbReference type="GO" id="GO:0016020">
    <property type="term" value="C:membrane"/>
    <property type="evidence" value="ECO:0007669"/>
    <property type="project" value="UniProtKB-SubCell"/>
</dbReference>
<dbReference type="STRING" id="35608.A0A2U1P620"/>
<name>A0A2U1P620_ARTAN</name>
<evidence type="ECO:0000256" key="14">
    <source>
        <dbReference type="SAM" id="Phobius"/>
    </source>
</evidence>
<dbReference type="SUPFAM" id="SSF57850">
    <property type="entry name" value="RING/U-box"/>
    <property type="match status" value="1"/>
</dbReference>
<keyword evidence="6" id="KW-0479">Metal-binding</keyword>
<evidence type="ECO:0000256" key="9">
    <source>
        <dbReference type="ARBA" id="ARBA00022833"/>
    </source>
</evidence>
<keyword evidence="5 14" id="KW-0812">Transmembrane</keyword>
<comment type="caution">
    <text evidence="16">The sequence shown here is derived from an EMBL/GenBank/DDBJ whole genome shotgun (WGS) entry which is preliminary data.</text>
</comment>
<evidence type="ECO:0000256" key="3">
    <source>
        <dbReference type="ARBA" id="ARBA00012483"/>
    </source>
</evidence>
<dbReference type="GO" id="GO:0000325">
    <property type="term" value="C:plant-type vacuole"/>
    <property type="evidence" value="ECO:0007669"/>
    <property type="project" value="TreeGrafter"/>
</dbReference>
<evidence type="ECO:0000256" key="1">
    <source>
        <dbReference type="ARBA" id="ARBA00000900"/>
    </source>
</evidence>
<evidence type="ECO:0000256" key="8">
    <source>
        <dbReference type="ARBA" id="ARBA00022786"/>
    </source>
</evidence>